<dbReference type="EMBL" id="VTWH01000001">
    <property type="protein sequence ID" value="KAA0972654.1"/>
    <property type="molecule type" value="Genomic_DNA"/>
</dbReference>
<dbReference type="OrthoDB" id="9814204at2"/>
<feature type="domain" description="Beta-lactamase-related" evidence="1">
    <location>
        <begin position="43"/>
        <end position="302"/>
    </location>
</feature>
<sequence>MLNRRVFSIGLASSIAVPLAVPALAQQRSDVRSAIDGLSQLHAIIVQHGDDIVIEHAARGPGVDRVANIKSCSKSIVGLLLGNAVDSGAITGVNATLGDVAPSLIPADASAEVGSLTLEDLVTMRAGLEGTSGGNYGNWISSSNWVAYALRRPMVATPGERMIYSTGTTHVLGAALTVATGETLLRQARMVLGEPLGIEIPAWTRDPQGNYLGGNEMALTPRAMLRIAVMMRDEGLFEGKPVISTDWFRSSTQRLARSPYSGLDYGYGWFLSESGYIIARGYGGQIIAAHPERKLAIAITSDPNMPARSDGHFGRLMELLEGPVLALA</sequence>
<evidence type="ECO:0000259" key="1">
    <source>
        <dbReference type="Pfam" id="PF00144"/>
    </source>
</evidence>
<dbReference type="Pfam" id="PF00144">
    <property type="entry name" value="Beta-lactamase"/>
    <property type="match status" value="1"/>
</dbReference>
<evidence type="ECO:0000313" key="3">
    <source>
        <dbReference type="Proteomes" id="UP000324738"/>
    </source>
</evidence>
<dbReference type="AlphaFoldDB" id="A0A5B0E0T0"/>
<dbReference type="SUPFAM" id="SSF56601">
    <property type="entry name" value="beta-lactamase/transpeptidase-like"/>
    <property type="match status" value="1"/>
</dbReference>
<comment type="caution">
    <text evidence="2">The sequence shown here is derived from an EMBL/GenBank/DDBJ whole genome shotgun (WGS) entry which is preliminary data.</text>
</comment>
<dbReference type="Gene3D" id="3.40.710.10">
    <property type="entry name" value="DD-peptidase/beta-lactamase superfamily"/>
    <property type="match status" value="1"/>
</dbReference>
<proteinExistence type="predicted"/>
<accession>A0A5B0E0T0</accession>
<reference evidence="2 3" key="1">
    <citation type="submission" date="2019-08" db="EMBL/GenBank/DDBJ databases">
        <title>Aureimonas fodiniaquatilis sp. nov., isolated from a coal mine wastewater.</title>
        <authorList>
            <person name="Kim W."/>
        </authorList>
    </citation>
    <scope>NUCLEOTIDE SEQUENCE [LARGE SCALE GENOMIC DNA]</scope>
    <source>
        <strain evidence="2 3">CAU 1482</strain>
    </source>
</reference>
<evidence type="ECO:0000313" key="2">
    <source>
        <dbReference type="EMBL" id="KAA0972654.1"/>
    </source>
</evidence>
<dbReference type="Proteomes" id="UP000324738">
    <property type="component" value="Unassembled WGS sequence"/>
</dbReference>
<dbReference type="InterPro" id="IPR012338">
    <property type="entry name" value="Beta-lactam/transpept-like"/>
</dbReference>
<name>A0A5B0E0T0_9HYPH</name>
<organism evidence="2 3">
    <name type="scientific">Aureimonas fodinaquatilis</name>
    <dbReference type="NCBI Taxonomy" id="2565783"/>
    <lineage>
        <taxon>Bacteria</taxon>
        <taxon>Pseudomonadati</taxon>
        <taxon>Pseudomonadota</taxon>
        <taxon>Alphaproteobacteria</taxon>
        <taxon>Hyphomicrobiales</taxon>
        <taxon>Aurantimonadaceae</taxon>
        <taxon>Aureimonas</taxon>
    </lineage>
</organism>
<dbReference type="InterPro" id="IPR050789">
    <property type="entry name" value="Diverse_Enzym_Activities"/>
</dbReference>
<keyword evidence="3" id="KW-1185">Reference proteome</keyword>
<dbReference type="PANTHER" id="PTHR43283:SF7">
    <property type="entry name" value="BETA-LACTAMASE-RELATED DOMAIN-CONTAINING PROTEIN"/>
    <property type="match status" value="1"/>
</dbReference>
<keyword evidence="2" id="KW-0378">Hydrolase</keyword>
<dbReference type="GO" id="GO:0016787">
    <property type="term" value="F:hydrolase activity"/>
    <property type="evidence" value="ECO:0007669"/>
    <property type="project" value="UniProtKB-KW"/>
</dbReference>
<dbReference type="InterPro" id="IPR001466">
    <property type="entry name" value="Beta-lactam-related"/>
</dbReference>
<dbReference type="RefSeq" id="WP_149298567.1">
    <property type="nucleotide sequence ID" value="NZ_VTWH01000001.1"/>
</dbReference>
<gene>
    <name evidence="2" type="ORF">FPY71_01075</name>
</gene>
<dbReference type="PANTHER" id="PTHR43283">
    <property type="entry name" value="BETA-LACTAMASE-RELATED"/>
    <property type="match status" value="1"/>
</dbReference>
<protein>
    <submittedName>
        <fullName evidence="2">Serine hydrolase</fullName>
    </submittedName>
</protein>